<feature type="transmembrane region" description="Helical" evidence="1">
    <location>
        <begin position="6"/>
        <end position="25"/>
    </location>
</feature>
<keyword evidence="1" id="KW-0812">Transmembrane</keyword>
<reference evidence="2" key="2">
    <citation type="journal article" date="2015" name="Data Brief">
        <title>Shoot transcriptome of the giant reed, Arundo donax.</title>
        <authorList>
            <person name="Barrero R.A."/>
            <person name="Guerrero F.D."/>
            <person name="Moolhuijzen P."/>
            <person name="Goolsby J.A."/>
            <person name="Tidwell J."/>
            <person name="Bellgard S.E."/>
            <person name="Bellgard M.I."/>
        </authorList>
    </citation>
    <scope>NUCLEOTIDE SEQUENCE</scope>
    <source>
        <tissue evidence="2">Shoot tissue taken approximately 20 cm above the soil surface</tissue>
    </source>
</reference>
<keyword evidence="1" id="KW-1133">Transmembrane helix</keyword>
<dbReference type="EMBL" id="GBRH01279017">
    <property type="protein sequence ID" value="JAD18878.1"/>
    <property type="molecule type" value="Transcribed_RNA"/>
</dbReference>
<sequence length="42" mass="4701">MDDSIFHFHGGLELAVLLMFGCHYATQCSVKERTSVWLALSS</sequence>
<evidence type="ECO:0000313" key="2">
    <source>
        <dbReference type="EMBL" id="JAD18878.1"/>
    </source>
</evidence>
<dbReference type="AlphaFoldDB" id="A0A0A8Y1E9"/>
<evidence type="ECO:0000256" key="1">
    <source>
        <dbReference type="SAM" id="Phobius"/>
    </source>
</evidence>
<protein>
    <submittedName>
        <fullName evidence="2">Uncharacterized protein</fullName>
    </submittedName>
</protein>
<organism evidence="2">
    <name type="scientific">Arundo donax</name>
    <name type="common">Giant reed</name>
    <name type="synonym">Donax arundinaceus</name>
    <dbReference type="NCBI Taxonomy" id="35708"/>
    <lineage>
        <taxon>Eukaryota</taxon>
        <taxon>Viridiplantae</taxon>
        <taxon>Streptophyta</taxon>
        <taxon>Embryophyta</taxon>
        <taxon>Tracheophyta</taxon>
        <taxon>Spermatophyta</taxon>
        <taxon>Magnoliopsida</taxon>
        <taxon>Liliopsida</taxon>
        <taxon>Poales</taxon>
        <taxon>Poaceae</taxon>
        <taxon>PACMAD clade</taxon>
        <taxon>Arundinoideae</taxon>
        <taxon>Arundineae</taxon>
        <taxon>Arundo</taxon>
    </lineage>
</organism>
<accession>A0A0A8Y1E9</accession>
<reference evidence="2" key="1">
    <citation type="submission" date="2014-09" db="EMBL/GenBank/DDBJ databases">
        <authorList>
            <person name="Magalhaes I.L.F."/>
            <person name="Oliveira U."/>
            <person name="Santos F.R."/>
            <person name="Vidigal T.H.D.A."/>
            <person name="Brescovit A.D."/>
            <person name="Santos A.J."/>
        </authorList>
    </citation>
    <scope>NUCLEOTIDE SEQUENCE</scope>
    <source>
        <tissue evidence="2">Shoot tissue taken approximately 20 cm above the soil surface</tissue>
    </source>
</reference>
<name>A0A0A8Y1E9_ARUDO</name>
<proteinExistence type="predicted"/>
<keyword evidence="1" id="KW-0472">Membrane</keyword>